<dbReference type="AlphaFoldDB" id="A0A918M237"/>
<accession>A0A918M237</accession>
<comment type="caution">
    <text evidence="2">The sequence shown here is derived from an EMBL/GenBank/DDBJ whole genome shotgun (WGS) entry which is preliminary data.</text>
</comment>
<name>A0A918M237_9ACTN</name>
<organism evidence="2 3">
    <name type="scientific">Streptomyces phaeofaciens</name>
    <dbReference type="NCBI Taxonomy" id="68254"/>
    <lineage>
        <taxon>Bacteria</taxon>
        <taxon>Bacillati</taxon>
        <taxon>Actinomycetota</taxon>
        <taxon>Actinomycetes</taxon>
        <taxon>Kitasatosporales</taxon>
        <taxon>Streptomycetaceae</taxon>
        <taxon>Streptomyces</taxon>
    </lineage>
</organism>
<evidence type="ECO:0000313" key="2">
    <source>
        <dbReference type="EMBL" id="GGU01236.1"/>
    </source>
</evidence>
<evidence type="ECO:0000313" key="3">
    <source>
        <dbReference type="Proteomes" id="UP000646776"/>
    </source>
</evidence>
<proteinExistence type="predicted"/>
<sequence>MTSLRCEATRWALDDGDDFYPGWVEVHLTDAHGRQWVFFDKPPIFGGGDALSPRAAYPIAVTIGCTILSRTSDPDGSEVVTVSTGGRPEATEGDRIEFDVRPDQLVEP</sequence>
<evidence type="ECO:0000256" key="1">
    <source>
        <dbReference type="SAM" id="MobiDB-lite"/>
    </source>
</evidence>
<dbReference type="Proteomes" id="UP000646776">
    <property type="component" value="Unassembled WGS sequence"/>
</dbReference>
<reference evidence="2" key="1">
    <citation type="journal article" date="2014" name="Int. J. Syst. Evol. Microbiol.">
        <title>Complete genome sequence of Corynebacterium casei LMG S-19264T (=DSM 44701T), isolated from a smear-ripened cheese.</title>
        <authorList>
            <consortium name="US DOE Joint Genome Institute (JGI-PGF)"/>
            <person name="Walter F."/>
            <person name="Albersmeier A."/>
            <person name="Kalinowski J."/>
            <person name="Ruckert C."/>
        </authorList>
    </citation>
    <scope>NUCLEOTIDE SEQUENCE</scope>
    <source>
        <strain evidence="2">JCM 4125</strain>
    </source>
</reference>
<feature type="region of interest" description="Disordered" evidence="1">
    <location>
        <begin position="72"/>
        <end position="108"/>
    </location>
</feature>
<keyword evidence="3" id="KW-1185">Reference proteome</keyword>
<protein>
    <submittedName>
        <fullName evidence="2">Uncharacterized protein</fullName>
    </submittedName>
</protein>
<reference evidence="2" key="2">
    <citation type="submission" date="2020-09" db="EMBL/GenBank/DDBJ databases">
        <authorList>
            <person name="Sun Q."/>
            <person name="Ohkuma M."/>
        </authorList>
    </citation>
    <scope>NUCLEOTIDE SEQUENCE</scope>
    <source>
        <strain evidence="2">JCM 4125</strain>
    </source>
</reference>
<dbReference type="EMBL" id="BMSA01000076">
    <property type="protein sequence ID" value="GGU01236.1"/>
    <property type="molecule type" value="Genomic_DNA"/>
</dbReference>
<gene>
    <name evidence="2" type="ORF">GCM10010226_92310</name>
</gene>
<dbReference type="RefSeq" id="WP_189718573.1">
    <property type="nucleotide sequence ID" value="NZ_BMSA01000076.1"/>
</dbReference>
<feature type="compositionally biased region" description="Basic and acidic residues" evidence="1">
    <location>
        <begin position="89"/>
        <end position="108"/>
    </location>
</feature>